<feature type="domain" description="Laminin G" evidence="2">
    <location>
        <begin position="326"/>
        <end position="510"/>
    </location>
</feature>
<dbReference type="SUPFAM" id="SSF49899">
    <property type="entry name" value="Concanavalin A-like lectins/glucanases"/>
    <property type="match status" value="1"/>
</dbReference>
<feature type="compositionally biased region" description="Low complexity" evidence="1">
    <location>
        <begin position="933"/>
        <end position="982"/>
    </location>
</feature>
<name>A0AAE8Y120_9CAUD</name>
<feature type="region of interest" description="Disordered" evidence="1">
    <location>
        <begin position="921"/>
        <end position="985"/>
    </location>
</feature>
<dbReference type="EMBL" id="MZ334521">
    <property type="protein sequence ID" value="UBF22588.1"/>
    <property type="molecule type" value="Genomic_DNA"/>
</dbReference>
<dbReference type="Gene3D" id="2.60.120.200">
    <property type="match status" value="1"/>
</dbReference>
<dbReference type="InterPro" id="IPR013320">
    <property type="entry name" value="ConA-like_dom_sf"/>
</dbReference>
<dbReference type="CDD" id="cd00110">
    <property type="entry name" value="LamG"/>
    <property type="match status" value="1"/>
</dbReference>
<evidence type="ECO:0000313" key="4">
    <source>
        <dbReference type="Proteomes" id="UP000827232"/>
    </source>
</evidence>
<dbReference type="InterPro" id="IPR001791">
    <property type="entry name" value="Laminin_G"/>
</dbReference>
<dbReference type="SMART" id="SM00282">
    <property type="entry name" value="LamG"/>
    <property type="match status" value="1"/>
</dbReference>
<feature type="region of interest" description="Disordered" evidence="1">
    <location>
        <begin position="1043"/>
        <end position="1069"/>
    </location>
</feature>
<organism evidence="3 4">
    <name type="scientific">Halorubrum tailed virus 25</name>
    <dbReference type="NCBI Taxonomy" id="2878006"/>
    <lineage>
        <taxon>Viruses</taxon>
        <taxon>Duplodnaviria</taxon>
        <taxon>Heunggongvirae</taxon>
        <taxon>Uroviricota</taxon>
        <taxon>Caudoviricetes</taxon>
        <taxon>Thumleimavirales</taxon>
        <taxon>Hafunaviridae</taxon>
        <taxon>Laminvirus</taxon>
        <taxon>Laminvirus thailandense</taxon>
        <taxon>Laminvirus HRTV25</taxon>
    </lineage>
</organism>
<accession>A0AAE8Y120</accession>
<reference evidence="3" key="1">
    <citation type="submission" date="2021-05" db="EMBL/GenBank/DDBJ databases">
        <title>Diversity, taxonomy and evolution of archaeal viruses of the class Caudoviricetes.</title>
        <authorList>
            <person name="Liu Y."/>
            <person name="Demina T.A."/>
            <person name="Roux S."/>
            <person name="Aiewsakun P."/>
            <person name="Kazlauskas D."/>
            <person name="Simmonds P."/>
            <person name="Prangishvili D."/>
            <person name="Oksanen H.M."/>
            <person name="Krupovic M."/>
        </authorList>
    </citation>
    <scope>NUCLEOTIDE SEQUENCE</scope>
    <source>
        <strain evidence="3">HRTV-25/14</strain>
    </source>
</reference>
<protein>
    <submittedName>
        <fullName evidence="3">Laminin G domain-containing protein</fullName>
    </submittedName>
</protein>
<dbReference type="Pfam" id="PF13385">
    <property type="entry name" value="Laminin_G_3"/>
    <property type="match status" value="1"/>
</dbReference>
<dbReference type="PROSITE" id="PS50025">
    <property type="entry name" value="LAM_G_DOMAIN"/>
    <property type="match status" value="1"/>
</dbReference>
<evidence type="ECO:0000259" key="2">
    <source>
        <dbReference type="PROSITE" id="PS50025"/>
    </source>
</evidence>
<evidence type="ECO:0000256" key="1">
    <source>
        <dbReference type="SAM" id="MobiDB-lite"/>
    </source>
</evidence>
<keyword evidence="4" id="KW-1185">Reference proteome</keyword>
<evidence type="ECO:0000313" key="3">
    <source>
        <dbReference type="EMBL" id="UBF22588.1"/>
    </source>
</evidence>
<sequence>MKQIAETGSIYIDGNYSNIPNAADSDYVSFSQLYDRPVVIAHQATNSGGQDVDNRVTNLTSSGFDLFAHEPDRQGHANNWHTWICVEEGVWQTADGAIIEAGVHQTETTNEDGEAFTGDSVEFEYDWATAPVVLSTPNTHNNQDWATIGIENVTATGFDVAQQQGGTTSTNNATASEELAYIAISPGSGTLDSGVPYEASLTTSTSTTFGVSFSGAPDIVCDWQERPGSSCGWVRGGGTWTSTDHNWYIESAGSSGTYGYLAIEPDSTINGTNAATNRSGGFSYRGTDPKSLAYFPLNGTTGEVWQDSQTAAYGVTSTTGPDGSSNGAYQFASGDYIAIDNFDFAGFRPEFSISAWFKTSSSNGIIASHDRSEHYRLGVGSSGPAGYVTFNVDTDAGVADVNGNTRVDDGEWHFVVATYDNGSIKIYLDGELDYSGSKGTQMGDSTNRYGFIGTGSEAGAFDGSRGPDEWWVGSIAALRMANYAPTEAEIAELYAESPNYGYDGLNASDTAKGTGGTYSGTLTVNKSVKSASGAASTASSSFTAGAATATTTTASRSSSTATDTGSSVATATQMTVNTTGVASTELGASPNTATVSDAVLDGALTFTKTGFGTTKTAGSASVESAFTAQFSSEITATTATATVTNSSCAAKAAGVSTNTTPTTSRPVAATTPGAGVAGTVTVASGTPTTSGASTAMASGTTAQTAAGIPTPVEADNLLTNASFEADPLDNREPTGWVYPIEDAWEITSDYTAPGSQGGKSFGSRYKNDSGVRAEVWPDAYFYQDVDVSGGETLQATAWVRSGSWTDNNWTGPDPNLQYVYEDDTRLHFEYYDLSDTLIGSDRTRWMGDAKNRGLDYLTYVTGSWFYFDYEISVPNNAAYVRFQFDGGDANNGYIDPETGHGGNAGMWVDDVRLFNASPRNSVETTTAGSGLEPAVAGTAVSSPSTSVVSVGTPETAQTTSGTSTATTSVVGPATASSGTAASIESRSGLTVEASVLPAAFSPSPVTPLIGNTGGGIVGSGLTSAIGIGNTASSGGGKVSSIAAGSDGATQTSTTGAGSTEFGTTNTVGGQTTGATSASLVSNSQTASVQSGASITATSAATGGAAVPVTATPSTSVGGGNVVHSTASSFSLDSLGAAGSVVVSDGVLVSPIKGTADAQTTAIGSVTSSTCEVPVALGLKSAIGLSVSNLISSSTKIGSGYRWAYPGLENPSLETGPRVSTENTNTDAGSVRTSLGGVAIADGGTTTVGGGNEANALASPVLPSPGTSVTGTATAASVSVSSKTVSGFANTDSGGLVSVVSSSKRPDIRIGAVGSLAASNTNAVSATTDTQTSAGGVITTEASGNVSSAVTTVSGTGSVSSTTNQIGSGVATVSGVGAISGCSAGVLASTGLAESVSIGGSSVSFVSALSAVSTTATTGYGVEPTLVKTKFGTATTTATASIVSFSGALTSPVVGDPFTETLSRANVSLMSGGGYGRIDPITSTTATSVTSVAKVALATVDSITSSTGGGTVTGTADGTTGFYFVGWRGSTITVNEDGVIFSSDSSLVDTINGRTDSKTENSRNGATIND</sequence>
<dbReference type="Proteomes" id="UP000827232">
    <property type="component" value="Segment"/>
</dbReference>
<gene>
    <name evidence="3" type="ORF">HRTV-25_gp7</name>
</gene>
<proteinExistence type="predicted"/>